<dbReference type="PANTHER" id="PTHR10807">
    <property type="entry name" value="MYOTUBULARIN-RELATED"/>
    <property type="match status" value="1"/>
</dbReference>
<comment type="similarity">
    <text evidence="1">Belongs to the protein-tyrosine phosphatase family. Non-receptor class myotubularin subfamily.</text>
</comment>
<dbReference type="AlphaFoldDB" id="F0W6R4"/>
<sequence length="276" mass="31714">MFDVLHENPSTLLYHTERVLFKTRILSDANTRQHLSVDFPAPSSSSTRCSLYVTNFRLILERRTEETDPSIEIPLCSIAEVSGTRPNNKVPSFPELLIACKNFKFVKLSFPDESTDNYEALVTLLQENLLKKDVETLPSSSLNEESWLKNYMSDEFTRLNFKIPTRRSHLGNGFRITTINENGRFCPSYPHQFIVPNSISDGELRKISHFRAQNRIPAVTYRHSNGTVIARCSQPLMGLRRRRCVSDESYMETLLHQTNGKLAFIDCRSQVPQKLL</sequence>
<dbReference type="InterPro" id="IPR010569">
    <property type="entry name" value="Myotubularin-like_Pase_dom"/>
</dbReference>
<evidence type="ECO:0000256" key="1">
    <source>
        <dbReference type="ARBA" id="ARBA00007471"/>
    </source>
</evidence>
<name>F0W6R4_9STRA</name>
<reference evidence="3" key="1">
    <citation type="journal article" date="2011" name="PLoS Biol.">
        <title>Gene gain and loss during evolution of obligate parasitism in the white rust pathogen of Arabidopsis thaliana.</title>
        <authorList>
            <person name="Kemen E."/>
            <person name="Gardiner A."/>
            <person name="Schultz-Larsen T."/>
            <person name="Kemen A.C."/>
            <person name="Balmuth A.L."/>
            <person name="Robert-Seilaniantz A."/>
            <person name="Bailey K."/>
            <person name="Holub E."/>
            <person name="Studholme D.J."/>
            <person name="Maclean D."/>
            <person name="Jones J.D."/>
        </authorList>
    </citation>
    <scope>NUCLEOTIDE SEQUENCE</scope>
</reference>
<dbReference type="SUPFAM" id="SSF52799">
    <property type="entry name" value="(Phosphotyrosine protein) phosphatases II"/>
    <property type="match status" value="1"/>
</dbReference>
<feature type="domain" description="Myotubularin phosphatase" evidence="2">
    <location>
        <begin position="146"/>
        <end position="276"/>
    </location>
</feature>
<gene>
    <name evidence="3" type="primary">AlNc14C26G2550</name>
    <name evidence="3" type="ORF">ALNC14_029520</name>
</gene>
<protein>
    <submittedName>
        <fullName evidence="3">Myotubularinlike protein putative</fullName>
    </submittedName>
</protein>
<dbReference type="SUPFAM" id="SSF50729">
    <property type="entry name" value="PH domain-like"/>
    <property type="match status" value="1"/>
</dbReference>
<evidence type="ECO:0000259" key="2">
    <source>
        <dbReference type="PROSITE" id="PS51339"/>
    </source>
</evidence>
<reference evidence="3" key="2">
    <citation type="submission" date="2011-02" db="EMBL/GenBank/DDBJ databases">
        <authorList>
            <person name="MacLean D."/>
        </authorList>
    </citation>
    <scope>NUCLEOTIDE SEQUENCE</scope>
</reference>
<dbReference type="PROSITE" id="PS51339">
    <property type="entry name" value="PPASE_MYOTUBULARIN"/>
    <property type="match status" value="1"/>
</dbReference>
<dbReference type="Gene3D" id="2.30.29.30">
    <property type="entry name" value="Pleckstrin-homology domain (PH domain)/Phosphotyrosine-binding domain (PTB)"/>
    <property type="match status" value="1"/>
</dbReference>
<dbReference type="GO" id="GO:0005737">
    <property type="term" value="C:cytoplasm"/>
    <property type="evidence" value="ECO:0007669"/>
    <property type="project" value="TreeGrafter"/>
</dbReference>
<proteinExistence type="inferred from homology"/>
<evidence type="ECO:0000313" key="3">
    <source>
        <dbReference type="EMBL" id="CCA16809.1"/>
    </source>
</evidence>
<dbReference type="Pfam" id="PF06602">
    <property type="entry name" value="Myotub-related"/>
    <property type="match status" value="1"/>
</dbReference>
<dbReference type="InterPro" id="IPR029021">
    <property type="entry name" value="Prot-tyrosine_phosphatase-like"/>
</dbReference>
<organism evidence="3">
    <name type="scientific">Albugo laibachii Nc14</name>
    <dbReference type="NCBI Taxonomy" id="890382"/>
    <lineage>
        <taxon>Eukaryota</taxon>
        <taxon>Sar</taxon>
        <taxon>Stramenopiles</taxon>
        <taxon>Oomycota</taxon>
        <taxon>Peronosporomycetes</taxon>
        <taxon>Albuginales</taxon>
        <taxon>Albuginaceae</taxon>
        <taxon>Albugo</taxon>
    </lineage>
</organism>
<accession>F0W6R4</accession>
<dbReference type="EMBL" id="FR824071">
    <property type="protein sequence ID" value="CCA16809.1"/>
    <property type="molecule type" value="Genomic_DNA"/>
</dbReference>
<dbReference type="InterPro" id="IPR011993">
    <property type="entry name" value="PH-like_dom_sf"/>
</dbReference>
<dbReference type="HOGENOM" id="CLU_881303_0_0_1"/>
<dbReference type="PANTHER" id="PTHR10807:SF128">
    <property type="entry name" value="PHOSPHATIDYLINOSITOL-3,5-BISPHOSPHATE 3-PHOSPHATASE"/>
    <property type="match status" value="1"/>
</dbReference>
<dbReference type="InterPro" id="IPR030564">
    <property type="entry name" value="Myotubularin"/>
</dbReference>